<dbReference type="EMBL" id="JAXQNO010000011">
    <property type="protein sequence ID" value="KAK4788450.1"/>
    <property type="molecule type" value="Genomic_DNA"/>
</dbReference>
<dbReference type="Pfam" id="PF00749">
    <property type="entry name" value="tRNA-synt_1c"/>
    <property type="match status" value="2"/>
</dbReference>
<dbReference type="PANTHER" id="PTHR43097">
    <property type="entry name" value="GLUTAMINE-TRNA LIGASE"/>
    <property type="match status" value="1"/>
</dbReference>
<evidence type="ECO:0000256" key="3">
    <source>
        <dbReference type="ARBA" id="ARBA00022840"/>
    </source>
</evidence>
<keyword evidence="9" id="KW-1185">Reference proteome</keyword>
<organism evidence="8 9">
    <name type="scientific">Trapa natans</name>
    <name type="common">Water chestnut</name>
    <dbReference type="NCBI Taxonomy" id="22666"/>
    <lineage>
        <taxon>Eukaryota</taxon>
        <taxon>Viridiplantae</taxon>
        <taxon>Streptophyta</taxon>
        <taxon>Embryophyta</taxon>
        <taxon>Tracheophyta</taxon>
        <taxon>Spermatophyta</taxon>
        <taxon>Magnoliopsida</taxon>
        <taxon>eudicotyledons</taxon>
        <taxon>Gunneridae</taxon>
        <taxon>Pentapetalae</taxon>
        <taxon>rosids</taxon>
        <taxon>malvids</taxon>
        <taxon>Myrtales</taxon>
        <taxon>Lythraceae</taxon>
        <taxon>Trapa</taxon>
    </lineage>
</organism>
<dbReference type="GO" id="GO:0006424">
    <property type="term" value="P:glutamyl-tRNA aminoacylation"/>
    <property type="evidence" value="ECO:0007669"/>
    <property type="project" value="TreeGrafter"/>
</dbReference>
<dbReference type="GO" id="GO:0005829">
    <property type="term" value="C:cytosol"/>
    <property type="evidence" value="ECO:0007669"/>
    <property type="project" value="TreeGrafter"/>
</dbReference>
<dbReference type="GO" id="GO:0004818">
    <property type="term" value="F:glutamate-tRNA ligase activity"/>
    <property type="evidence" value="ECO:0007669"/>
    <property type="project" value="TreeGrafter"/>
</dbReference>
<comment type="similarity">
    <text evidence="6">Belongs to the class-I aminoacyl-tRNA synthetase family.</text>
</comment>
<comment type="caution">
    <text evidence="8">The sequence shown here is derived from an EMBL/GenBank/DDBJ whole genome shotgun (WGS) entry which is preliminary data.</text>
</comment>
<evidence type="ECO:0000256" key="2">
    <source>
        <dbReference type="ARBA" id="ARBA00022741"/>
    </source>
</evidence>
<dbReference type="InterPro" id="IPR020058">
    <property type="entry name" value="Glu/Gln-tRNA-synth_Ib_cat-dom"/>
</dbReference>
<evidence type="ECO:0000256" key="4">
    <source>
        <dbReference type="ARBA" id="ARBA00022917"/>
    </source>
</evidence>
<dbReference type="Gene3D" id="3.40.50.620">
    <property type="entry name" value="HUPs"/>
    <property type="match status" value="2"/>
</dbReference>
<evidence type="ECO:0000313" key="8">
    <source>
        <dbReference type="EMBL" id="KAK4788450.1"/>
    </source>
</evidence>
<dbReference type="GO" id="GO:0017102">
    <property type="term" value="C:methionyl glutamyl tRNA synthetase complex"/>
    <property type="evidence" value="ECO:0007669"/>
    <property type="project" value="TreeGrafter"/>
</dbReference>
<protein>
    <recommendedName>
        <fullName evidence="7">Glutamyl/glutaminyl-tRNA synthetase class Ib catalytic domain-containing protein</fullName>
    </recommendedName>
</protein>
<keyword evidence="3 6" id="KW-0067">ATP-binding</keyword>
<evidence type="ECO:0000259" key="7">
    <source>
        <dbReference type="Pfam" id="PF00749"/>
    </source>
</evidence>
<dbReference type="AlphaFoldDB" id="A0AAN7R501"/>
<dbReference type="Proteomes" id="UP001346149">
    <property type="component" value="Unassembled WGS sequence"/>
</dbReference>
<name>A0AAN7R501_TRANT</name>
<dbReference type="GO" id="GO:0005524">
    <property type="term" value="F:ATP binding"/>
    <property type="evidence" value="ECO:0007669"/>
    <property type="project" value="UniProtKB-KW"/>
</dbReference>
<feature type="domain" description="Glutamyl/glutaminyl-tRNA synthetase class Ib catalytic" evidence="7">
    <location>
        <begin position="77"/>
        <end position="117"/>
    </location>
</feature>
<keyword evidence="2 6" id="KW-0547">Nucleotide-binding</keyword>
<dbReference type="InterPro" id="IPR014729">
    <property type="entry name" value="Rossmann-like_a/b/a_fold"/>
</dbReference>
<keyword evidence="5 6" id="KW-0030">Aminoacyl-tRNA synthetase</keyword>
<evidence type="ECO:0000256" key="6">
    <source>
        <dbReference type="RuleBase" id="RU363037"/>
    </source>
</evidence>
<dbReference type="SUPFAM" id="SSF52374">
    <property type="entry name" value="Nucleotidylyl transferase"/>
    <property type="match status" value="1"/>
</dbReference>
<keyword evidence="4 6" id="KW-0648">Protein biosynthesis</keyword>
<evidence type="ECO:0000256" key="5">
    <source>
        <dbReference type="ARBA" id="ARBA00023146"/>
    </source>
</evidence>
<accession>A0AAN7R501</accession>
<keyword evidence="1 6" id="KW-0436">Ligase</keyword>
<sequence length="117" mass="13372">MVRWFNSISSEYDNVLREVLTKYVSKKGKSVNKTTSEVALPRAEVGKVCLRFAPEPSGYLRIGHSKATLLNQYSSDSNEFVDNIIKDVETLGINYEKVTYTSDYFSQMMEMAEKLIK</sequence>
<gene>
    <name evidence="8" type="ORF">SAY86_019769</name>
</gene>
<feature type="domain" description="Glutamyl/glutaminyl-tRNA synthetase class Ib catalytic" evidence="7">
    <location>
        <begin position="47"/>
        <end position="73"/>
    </location>
</feature>
<dbReference type="PANTHER" id="PTHR43097:SF5">
    <property type="entry name" value="GLUTAMATE--TRNA LIGASE"/>
    <property type="match status" value="1"/>
</dbReference>
<proteinExistence type="inferred from homology"/>
<dbReference type="InterPro" id="IPR050132">
    <property type="entry name" value="Gln/Glu-tRNA_Ligase"/>
</dbReference>
<evidence type="ECO:0000256" key="1">
    <source>
        <dbReference type="ARBA" id="ARBA00022598"/>
    </source>
</evidence>
<evidence type="ECO:0000313" key="9">
    <source>
        <dbReference type="Proteomes" id="UP001346149"/>
    </source>
</evidence>
<reference evidence="8 9" key="1">
    <citation type="journal article" date="2023" name="Hortic Res">
        <title>Pangenome of water caltrop reveals structural variations and asymmetric subgenome divergence after allopolyploidization.</title>
        <authorList>
            <person name="Zhang X."/>
            <person name="Chen Y."/>
            <person name="Wang L."/>
            <person name="Yuan Y."/>
            <person name="Fang M."/>
            <person name="Shi L."/>
            <person name="Lu R."/>
            <person name="Comes H.P."/>
            <person name="Ma Y."/>
            <person name="Chen Y."/>
            <person name="Huang G."/>
            <person name="Zhou Y."/>
            <person name="Zheng Z."/>
            <person name="Qiu Y."/>
        </authorList>
    </citation>
    <scope>NUCLEOTIDE SEQUENCE [LARGE SCALE GENOMIC DNA]</scope>
    <source>
        <strain evidence="8">F231</strain>
    </source>
</reference>
<dbReference type="Gene3D" id="3.90.800.10">
    <property type="entry name" value="Glutamyl-tRNA Synthetase, Domain 3"/>
    <property type="match status" value="1"/>
</dbReference>